<dbReference type="EMBL" id="BMAC01001427">
    <property type="protein sequence ID" value="GFQ07214.1"/>
    <property type="molecule type" value="Genomic_DNA"/>
</dbReference>
<dbReference type="InterPro" id="IPR005174">
    <property type="entry name" value="KIB1-4_b-propeller"/>
</dbReference>
<feature type="non-terminal residue" evidence="2">
    <location>
        <position position="198"/>
    </location>
</feature>
<dbReference type="AlphaFoldDB" id="A0A830DHF6"/>
<evidence type="ECO:0000313" key="2">
    <source>
        <dbReference type="EMBL" id="GFQ07214.1"/>
    </source>
</evidence>
<comment type="caution">
    <text evidence="2">The sequence shown here is derived from an EMBL/GenBank/DDBJ whole genome shotgun (WGS) entry which is preliminary data.</text>
</comment>
<dbReference type="PANTHER" id="PTHR44259">
    <property type="entry name" value="OS07G0183000 PROTEIN-RELATED"/>
    <property type="match status" value="1"/>
</dbReference>
<gene>
    <name evidence="2" type="ORF">PHJA_002865500</name>
</gene>
<protein>
    <recommendedName>
        <fullName evidence="1">KIB1-4 beta-propeller domain-containing protein</fullName>
    </recommendedName>
</protein>
<keyword evidence="3" id="KW-1185">Reference proteome</keyword>
<sequence>VSRSQLELELKHSLARDYQFLVVAEQSGQLYHVRQYVLPRMGPDGSFVDDVSYGPLIDDENSAPDKTVGFDVHKYNPENGSLEYMDRSLDGLAFFIGPNNGFALSAAEYPELKPDSIYYTGMGSHDVGIFNYRDETFSPCFYPCDVQSVERTNGPMWFTPTPLVRFPFLVENDDGSLSCATSSFTYPSRTKLDETLLK</sequence>
<organism evidence="2 3">
    <name type="scientific">Phtheirospermum japonicum</name>
    <dbReference type="NCBI Taxonomy" id="374723"/>
    <lineage>
        <taxon>Eukaryota</taxon>
        <taxon>Viridiplantae</taxon>
        <taxon>Streptophyta</taxon>
        <taxon>Embryophyta</taxon>
        <taxon>Tracheophyta</taxon>
        <taxon>Spermatophyta</taxon>
        <taxon>Magnoliopsida</taxon>
        <taxon>eudicotyledons</taxon>
        <taxon>Gunneridae</taxon>
        <taxon>Pentapetalae</taxon>
        <taxon>asterids</taxon>
        <taxon>lamiids</taxon>
        <taxon>Lamiales</taxon>
        <taxon>Orobanchaceae</taxon>
        <taxon>Orobanchaceae incertae sedis</taxon>
        <taxon>Phtheirospermum</taxon>
    </lineage>
</organism>
<feature type="domain" description="KIB1-4 beta-propeller" evidence="1">
    <location>
        <begin position="19"/>
        <end position="131"/>
    </location>
</feature>
<evidence type="ECO:0000259" key="1">
    <source>
        <dbReference type="Pfam" id="PF03478"/>
    </source>
</evidence>
<dbReference type="PANTHER" id="PTHR44259:SF37">
    <property type="entry name" value="DUF1618 DOMAIN-CONTAINING PROTEIN"/>
    <property type="match status" value="1"/>
</dbReference>
<accession>A0A830DHF6</accession>
<evidence type="ECO:0000313" key="3">
    <source>
        <dbReference type="Proteomes" id="UP000653305"/>
    </source>
</evidence>
<dbReference type="OrthoDB" id="642536at2759"/>
<dbReference type="Proteomes" id="UP000653305">
    <property type="component" value="Unassembled WGS sequence"/>
</dbReference>
<dbReference type="Pfam" id="PF03478">
    <property type="entry name" value="Beta-prop_KIB1-4"/>
    <property type="match status" value="1"/>
</dbReference>
<reference evidence="2" key="1">
    <citation type="submission" date="2020-07" db="EMBL/GenBank/DDBJ databases">
        <title>Ethylene signaling mediates host invasion by parasitic plants.</title>
        <authorList>
            <person name="Yoshida S."/>
        </authorList>
    </citation>
    <scope>NUCLEOTIDE SEQUENCE</scope>
    <source>
        <strain evidence="2">Okayama</strain>
    </source>
</reference>
<proteinExistence type="predicted"/>
<dbReference type="InterPro" id="IPR050942">
    <property type="entry name" value="F-box_BR-signaling"/>
</dbReference>
<name>A0A830DHF6_9LAMI</name>